<dbReference type="EMBL" id="JANBPK010000504">
    <property type="protein sequence ID" value="KAJ2935471.1"/>
    <property type="molecule type" value="Genomic_DNA"/>
</dbReference>
<feature type="region of interest" description="Disordered" evidence="1">
    <location>
        <begin position="214"/>
        <end position="233"/>
    </location>
</feature>
<keyword evidence="2" id="KW-0812">Transmembrane</keyword>
<feature type="region of interest" description="Disordered" evidence="1">
    <location>
        <begin position="79"/>
        <end position="124"/>
    </location>
</feature>
<reference evidence="3" key="1">
    <citation type="submission" date="2022-06" db="EMBL/GenBank/DDBJ databases">
        <title>Genome Sequence of Candolleomyces eurysporus.</title>
        <authorList>
            <person name="Buettner E."/>
        </authorList>
    </citation>
    <scope>NUCLEOTIDE SEQUENCE</scope>
    <source>
        <strain evidence="3">VTCC 930004</strain>
    </source>
</reference>
<feature type="compositionally biased region" description="Polar residues" evidence="1">
    <location>
        <begin position="139"/>
        <end position="161"/>
    </location>
</feature>
<dbReference type="AlphaFoldDB" id="A0A9W8JGR4"/>
<proteinExistence type="predicted"/>
<evidence type="ECO:0000256" key="2">
    <source>
        <dbReference type="SAM" id="Phobius"/>
    </source>
</evidence>
<keyword evidence="2" id="KW-1133">Transmembrane helix</keyword>
<sequence>MDRDDLTYAGEAPRTTAIAYTTVLPAGTVVINSNLAVPKKNTKTAAIVGGALGGLVVLILAGIALFFFLRRRRRRQEALDPFDPEPTTTGTRSHPREISEASASSVSAGEAHHGHYNAPPQQTRQLFVRNPSSVISARASVDQNSVMSNGQGMSSMYTGTSVVGHGAPQSHYRSPSSASEYSASTGSGQQLVPQRMWSPYTVSGMGMGIGMVQEEGLGQGQPNTSSGGGAPYSRDSGIVEIIDTDDLEDPFIGSGEISPSGSGGHRGVLVHEDGGSVVDLSRGSMTNMSRPPAYEVGS</sequence>
<keyword evidence="2" id="KW-0472">Membrane</keyword>
<evidence type="ECO:0000256" key="1">
    <source>
        <dbReference type="SAM" id="MobiDB-lite"/>
    </source>
</evidence>
<feature type="region of interest" description="Disordered" evidence="1">
    <location>
        <begin position="277"/>
        <end position="298"/>
    </location>
</feature>
<keyword evidence="4" id="KW-1185">Reference proteome</keyword>
<feature type="transmembrane region" description="Helical" evidence="2">
    <location>
        <begin position="45"/>
        <end position="69"/>
    </location>
</feature>
<feature type="region of interest" description="Disordered" evidence="1">
    <location>
        <begin position="139"/>
        <end position="194"/>
    </location>
</feature>
<accession>A0A9W8JGR4</accession>
<dbReference type="OrthoDB" id="3054863at2759"/>
<organism evidence="3 4">
    <name type="scientific">Candolleomyces eurysporus</name>
    <dbReference type="NCBI Taxonomy" id="2828524"/>
    <lineage>
        <taxon>Eukaryota</taxon>
        <taxon>Fungi</taxon>
        <taxon>Dikarya</taxon>
        <taxon>Basidiomycota</taxon>
        <taxon>Agaricomycotina</taxon>
        <taxon>Agaricomycetes</taxon>
        <taxon>Agaricomycetidae</taxon>
        <taxon>Agaricales</taxon>
        <taxon>Agaricineae</taxon>
        <taxon>Psathyrellaceae</taxon>
        <taxon>Candolleomyces</taxon>
    </lineage>
</organism>
<comment type="caution">
    <text evidence="3">The sequence shown here is derived from an EMBL/GenBank/DDBJ whole genome shotgun (WGS) entry which is preliminary data.</text>
</comment>
<name>A0A9W8JGR4_9AGAR</name>
<evidence type="ECO:0000313" key="4">
    <source>
        <dbReference type="Proteomes" id="UP001140091"/>
    </source>
</evidence>
<feature type="non-terminal residue" evidence="3">
    <location>
        <position position="298"/>
    </location>
</feature>
<feature type="compositionally biased region" description="Low complexity" evidence="1">
    <location>
        <begin position="170"/>
        <end position="188"/>
    </location>
</feature>
<dbReference type="Gene3D" id="1.20.5.510">
    <property type="entry name" value="Single helix bin"/>
    <property type="match status" value="1"/>
</dbReference>
<feature type="compositionally biased region" description="Low complexity" evidence="1">
    <location>
        <begin position="100"/>
        <end position="109"/>
    </location>
</feature>
<dbReference type="Proteomes" id="UP001140091">
    <property type="component" value="Unassembled WGS sequence"/>
</dbReference>
<evidence type="ECO:0000313" key="3">
    <source>
        <dbReference type="EMBL" id="KAJ2935471.1"/>
    </source>
</evidence>
<gene>
    <name evidence="3" type="ORF">H1R20_g1619</name>
</gene>
<protein>
    <submittedName>
        <fullName evidence="3">Uncharacterized protein</fullName>
    </submittedName>
</protein>